<reference evidence="2 3" key="1">
    <citation type="journal article" date="2021" name="Elife">
        <title>Chloroplast acquisition without the gene transfer in kleptoplastic sea slugs, Plakobranchus ocellatus.</title>
        <authorList>
            <person name="Maeda T."/>
            <person name="Takahashi S."/>
            <person name="Yoshida T."/>
            <person name="Shimamura S."/>
            <person name="Takaki Y."/>
            <person name="Nagai Y."/>
            <person name="Toyoda A."/>
            <person name="Suzuki Y."/>
            <person name="Arimoto A."/>
            <person name="Ishii H."/>
            <person name="Satoh N."/>
            <person name="Nishiyama T."/>
            <person name="Hasebe M."/>
            <person name="Maruyama T."/>
            <person name="Minagawa J."/>
            <person name="Obokata J."/>
            <person name="Shigenobu S."/>
        </authorList>
    </citation>
    <scope>NUCLEOTIDE SEQUENCE [LARGE SCALE GENOMIC DNA]</scope>
</reference>
<dbReference type="Proteomes" id="UP000762676">
    <property type="component" value="Unassembled WGS sequence"/>
</dbReference>
<protein>
    <submittedName>
        <fullName evidence="2">Uncharacterized protein</fullName>
    </submittedName>
</protein>
<organism evidence="2 3">
    <name type="scientific">Elysia marginata</name>
    <dbReference type="NCBI Taxonomy" id="1093978"/>
    <lineage>
        <taxon>Eukaryota</taxon>
        <taxon>Metazoa</taxon>
        <taxon>Spiralia</taxon>
        <taxon>Lophotrochozoa</taxon>
        <taxon>Mollusca</taxon>
        <taxon>Gastropoda</taxon>
        <taxon>Heterobranchia</taxon>
        <taxon>Euthyneura</taxon>
        <taxon>Panpulmonata</taxon>
        <taxon>Sacoglossa</taxon>
        <taxon>Placobranchoidea</taxon>
        <taxon>Plakobranchidae</taxon>
        <taxon>Elysia</taxon>
    </lineage>
</organism>
<proteinExistence type="predicted"/>
<evidence type="ECO:0000313" key="2">
    <source>
        <dbReference type="EMBL" id="GFS06060.1"/>
    </source>
</evidence>
<feature type="compositionally biased region" description="Low complexity" evidence="1">
    <location>
        <begin position="28"/>
        <end position="37"/>
    </location>
</feature>
<evidence type="ECO:0000256" key="1">
    <source>
        <dbReference type="SAM" id="MobiDB-lite"/>
    </source>
</evidence>
<sequence length="109" mass="11540">MADDSPRKKPGAGLALIRKLMTSTSVDSGASSLASPPGGAGSKRLSLPLGDSSSNKSKWGEVTKRKASLMVLAEPALWPSDKDTRSEIERYGFDPRSSQTKDFKIGISS</sequence>
<evidence type="ECO:0000313" key="3">
    <source>
        <dbReference type="Proteomes" id="UP000762676"/>
    </source>
</evidence>
<gene>
    <name evidence="2" type="ORF">ElyMa_006534800</name>
</gene>
<accession>A0AAV4I7M4</accession>
<dbReference type="EMBL" id="BMAT01013124">
    <property type="protein sequence ID" value="GFS06060.1"/>
    <property type="molecule type" value="Genomic_DNA"/>
</dbReference>
<keyword evidence="3" id="KW-1185">Reference proteome</keyword>
<comment type="caution">
    <text evidence="2">The sequence shown here is derived from an EMBL/GenBank/DDBJ whole genome shotgun (WGS) entry which is preliminary data.</text>
</comment>
<dbReference type="AlphaFoldDB" id="A0AAV4I7M4"/>
<name>A0AAV4I7M4_9GAST</name>
<feature type="region of interest" description="Disordered" evidence="1">
    <location>
        <begin position="83"/>
        <end position="109"/>
    </location>
</feature>
<feature type="region of interest" description="Disordered" evidence="1">
    <location>
        <begin position="26"/>
        <end position="61"/>
    </location>
</feature>